<dbReference type="EMBL" id="CP028811">
    <property type="protein sequence ID" value="AWA29778.1"/>
    <property type="molecule type" value="Genomic_DNA"/>
</dbReference>
<protein>
    <submittedName>
        <fullName evidence="2">Glycosyl transferase</fullName>
    </submittedName>
</protein>
<sequence length="302" mass="35471">MVPATQFSILISTRNRREALDFTLRRLLDCQDGNVEVLVFDDGSTDGTFDHVRFHFPWVTLQRNETSRGYMYCRNKMLNETKARFAISLDDDAHFLTTKPFDAIAAYFAKHPQCGLIAMRIFWGTNAPASLDSREDSGRVRGFVGCAHAWCMESWRKIPDYPEWFGFYGEEDFASYQMFKKNIEVHYLPEVLVQHRVNVADRRKDKDYGIRLRRSLRAGWYLFLLFYPLSQIPRIMAYSVWMQLKLKVFKGDVKALKALCLAGIDLLISLPKIARESRRFTKQEFQQYQQLPATKIYWQPEK</sequence>
<name>A0A2S0REW7_9FLAO</name>
<dbReference type="AlphaFoldDB" id="A0A2S0REW7"/>
<dbReference type="OrthoDB" id="1143197at2"/>
<dbReference type="CDD" id="cd00761">
    <property type="entry name" value="Glyco_tranf_GTA_type"/>
    <property type="match status" value="1"/>
</dbReference>
<accession>A0A2S0REW7</accession>
<dbReference type="Pfam" id="PF00535">
    <property type="entry name" value="Glycos_transf_2"/>
    <property type="match status" value="1"/>
</dbReference>
<gene>
    <name evidence="2" type="ORF">HYN48_06635</name>
</gene>
<dbReference type="KEGG" id="fmg:HYN48_06635"/>
<reference evidence="2 3" key="1">
    <citation type="submission" date="2018-04" db="EMBL/GenBank/DDBJ databases">
        <title>Genome sequencing of Flavobacterium sp. HYN0048.</title>
        <authorList>
            <person name="Yi H."/>
            <person name="Baek C."/>
        </authorList>
    </citation>
    <scope>NUCLEOTIDE SEQUENCE [LARGE SCALE GENOMIC DNA]</scope>
    <source>
        <strain evidence="2 3">HYN0048</strain>
    </source>
</reference>
<keyword evidence="2" id="KW-0808">Transferase</keyword>
<evidence type="ECO:0000259" key="1">
    <source>
        <dbReference type="Pfam" id="PF00535"/>
    </source>
</evidence>
<proteinExistence type="predicted"/>
<evidence type="ECO:0000313" key="3">
    <source>
        <dbReference type="Proteomes" id="UP000244193"/>
    </source>
</evidence>
<dbReference type="GO" id="GO:0016740">
    <property type="term" value="F:transferase activity"/>
    <property type="evidence" value="ECO:0007669"/>
    <property type="project" value="UniProtKB-KW"/>
</dbReference>
<dbReference type="Proteomes" id="UP000244193">
    <property type="component" value="Chromosome"/>
</dbReference>
<dbReference type="InterPro" id="IPR001173">
    <property type="entry name" value="Glyco_trans_2-like"/>
</dbReference>
<evidence type="ECO:0000313" key="2">
    <source>
        <dbReference type="EMBL" id="AWA29778.1"/>
    </source>
</evidence>
<organism evidence="2 3">
    <name type="scientific">Flavobacterium magnum</name>
    <dbReference type="NCBI Taxonomy" id="2162713"/>
    <lineage>
        <taxon>Bacteria</taxon>
        <taxon>Pseudomonadati</taxon>
        <taxon>Bacteroidota</taxon>
        <taxon>Flavobacteriia</taxon>
        <taxon>Flavobacteriales</taxon>
        <taxon>Flavobacteriaceae</taxon>
        <taxon>Flavobacterium</taxon>
    </lineage>
</organism>
<dbReference type="PANTHER" id="PTHR43179:SF7">
    <property type="entry name" value="RHAMNOSYLTRANSFERASE WBBL"/>
    <property type="match status" value="1"/>
</dbReference>
<dbReference type="InterPro" id="IPR029044">
    <property type="entry name" value="Nucleotide-diphossugar_trans"/>
</dbReference>
<dbReference type="SUPFAM" id="SSF53448">
    <property type="entry name" value="Nucleotide-diphospho-sugar transferases"/>
    <property type="match status" value="1"/>
</dbReference>
<dbReference type="RefSeq" id="WP_108370362.1">
    <property type="nucleotide sequence ID" value="NZ_CP028811.1"/>
</dbReference>
<feature type="domain" description="Glycosyltransferase 2-like" evidence="1">
    <location>
        <begin position="8"/>
        <end position="95"/>
    </location>
</feature>
<dbReference type="Gene3D" id="3.90.550.10">
    <property type="entry name" value="Spore Coat Polysaccharide Biosynthesis Protein SpsA, Chain A"/>
    <property type="match status" value="1"/>
</dbReference>
<dbReference type="PANTHER" id="PTHR43179">
    <property type="entry name" value="RHAMNOSYLTRANSFERASE WBBL"/>
    <property type="match status" value="1"/>
</dbReference>
<keyword evidence="3" id="KW-1185">Reference proteome</keyword>